<sequence length="137" mass="15199">MSISGKYVSVGEEGFLDLLAKEGMPADKLAEMKQNRNEKHLYNIKLDGDKIIMKHTMGDKPDSRKMEYILGQTVEEKIGMGGKTVQSLATLSGSILTIVSSGVDVNRRSRVYKFSDAGLEVIHKSSYGEGKLIFKRQ</sequence>
<protein>
    <submittedName>
        <fullName evidence="1">Uncharacterized protein</fullName>
    </submittedName>
</protein>
<name>A0A9P0GA12_9CUCU</name>
<keyword evidence="2" id="KW-1185">Reference proteome</keyword>
<gene>
    <name evidence="1" type="ORF">PSYICH_LOCUS3394</name>
</gene>
<organism evidence="1 2">
    <name type="scientific">Psylliodes chrysocephalus</name>
    <dbReference type="NCBI Taxonomy" id="3402493"/>
    <lineage>
        <taxon>Eukaryota</taxon>
        <taxon>Metazoa</taxon>
        <taxon>Ecdysozoa</taxon>
        <taxon>Arthropoda</taxon>
        <taxon>Hexapoda</taxon>
        <taxon>Insecta</taxon>
        <taxon>Pterygota</taxon>
        <taxon>Neoptera</taxon>
        <taxon>Endopterygota</taxon>
        <taxon>Coleoptera</taxon>
        <taxon>Polyphaga</taxon>
        <taxon>Cucujiformia</taxon>
        <taxon>Chrysomeloidea</taxon>
        <taxon>Chrysomelidae</taxon>
        <taxon>Galerucinae</taxon>
        <taxon>Alticini</taxon>
        <taxon>Psylliodes</taxon>
    </lineage>
</organism>
<accession>A0A9P0GA12</accession>
<dbReference type="InterPro" id="IPR012674">
    <property type="entry name" value="Calycin"/>
</dbReference>
<reference evidence="1" key="1">
    <citation type="submission" date="2022-01" db="EMBL/GenBank/DDBJ databases">
        <authorList>
            <person name="King R."/>
        </authorList>
    </citation>
    <scope>NUCLEOTIDE SEQUENCE</scope>
</reference>
<dbReference type="OrthoDB" id="412780at2759"/>
<dbReference type="Proteomes" id="UP001153636">
    <property type="component" value="Chromosome 12"/>
</dbReference>
<dbReference type="Gene3D" id="2.40.128.20">
    <property type="match status" value="1"/>
</dbReference>
<proteinExistence type="predicted"/>
<evidence type="ECO:0000313" key="1">
    <source>
        <dbReference type="EMBL" id="CAH1102067.1"/>
    </source>
</evidence>
<dbReference type="AlphaFoldDB" id="A0A9P0GA12"/>
<dbReference type="SUPFAM" id="SSF50814">
    <property type="entry name" value="Lipocalins"/>
    <property type="match status" value="1"/>
</dbReference>
<evidence type="ECO:0000313" key="2">
    <source>
        <dbReference type="Proteomes" id="UP001153636"/>
    </source>
</evidence>
<dbReference type="EMBL" id="OV651824">
    <property type="protein sequence ID" value="CAH1102067.1"/>
    <property type="molecule type" value="Genomic_DNA"/>
</dbReference>